<evidence type="ECO:0000313" key="1">
    <source>
        <dbReference type="EMBL" id="KAF7379766.1"/>
    </source>
</evidence>
<gene>
    <name evidence="1" type="ORF">HZH68_016714</name>
</gene>
<accession>A0A834J214</accession>
<evidence type="ECO:0000313" key="2">
    <source>
        <dbReference type="Proteomes" id="UP000617340"/>
    </source>
</evidence>
<name>A0A834J214_VESGE</name>
<dbReference type="AlphaFoldDB" id="A0A834J214"/>
<reference evidence="1" key="1">
    <citation type="journal article" date="2020" name="G3 (Bethesda)">
        <title>High-Quality Assemblies for Three Invasive Social Wasps from the &lt;i&gt;Vespula&lt;/i&gt; Genus.</title>
        <authorList>
            <person name="Harrop T.W.R."/>
            <person name="Guhlin J."/>
            <person name="McLaughlin G.M."/>
            <person name="Permina E."/>
            <person name="Stockwell P."/>
            <person name="Gilligan J."/>
            <person name="Le Lec M.F."/>
            <person name="Gruber M.A.M."/>
            <person name="Quinn O."/>
            <person name="Lovegrove M."/>
            <person name="Duncan E.J."/>
            <person name="Remnant E.J."/>
            <person name="Van Eeckhoven J."/>
            <person name="Graham B."/>
            <person name="Knapp R.A."/>
            <person name="Langford K.W."/>
            <person name="Kronenberg Z."/>
            <person name="Press M.O."/>
            <person name="Eacker S.M."/>
            <person name="Wilson-Rankin E.E."/>
            <person name="Purcell J."/>
            <person name="Lester P.J."/>
            <person name="Dearden P.K."/>
        </authorList>
    </citation>
    <scope>NUCLEOTIDE SEQUENCE</scope>
    <source>
        <strain evidence="1">Linc-1</strain>
    </source>
</reference>
<proteinExistence type="predicted"/>
<keyword evidence="2" id="KW-1185">Reference proteome</keyword>
<protein>
    <submittedName>
        <fullName evidence="1">Uncharacterized protein</fullName>
    </submittedName>
</protein>
<organism evidence="1 2">
    <name type="scientific">Vespula germanica</name>
    <name type="common">German yellow jacket</name>
    <name type="synonym">Paravespula germanica</name>
    <dbReference type="NCBI Taxonomy" id="30212"/>
    <lineage>
        <taxon>Eukaryota</taxon>
        <taxon>Metazoa</taxon>
        <taxon>Ecdysozoa</taxon>
        <taxon>Arthropoda</taxon>
        <taxon>Hexapoda</taxon>
        <taxon>Insecta</taxon>
        <taxon>Pterygota</taxon>
        <taxon>Neoptera</taxon>
        <taxon>Endopterygota</taxon>
        <taxon>Hymenoptera</taxon>
        <taxon>Apocrita</taxon>
        <taxon>Aculeata</taxon>
        <taxon>Vespoidea</taxon>
        <taxon>Vespidae</taxon>
        <taxon>Vespinae</taxon>
        <taxon>Vespula</taxon>
    </lineage>
</organism>
<comment type="caution">
    <text evidence="1">The sequence shown here is derived from an EMBL/GenBank/DDBJ whole genome shotgun (WGS) entry which is preliminary data.</text>
</comment>
<dbReference type="EMBL" id="JACSDZ010000024">
    <property type="protein sequence ID" value="KAF7379766.1"/>
    <property type="molecule type" value="Genomic_DNA"/>
</dbReference>
<dbReference type="Proteomes" id="UP000617340">
    <property type="component" value="Unassembled WGS sequence"/>
</dbReference>
<sequence length="149" mass="17151">MQEEKTEAKKTFRIYRQSKYHLVTKSTNVERHRSSTDGSTVVTEHDGIGKRKGVKKFREILLGIRANGVCRAVYRVEIATAVFLVASRARRKISRIHRILICLKDHRGSEKRAASCEVNFLQVARMPPCCSLTRHFGGEYYFLPSLRLQ</sequence>